<evidence type="ECO:0000313" key="2">
    <source>
        <dbReference type="Proteomes" id="UP001595962"/>
    </source>
</evidence>
<dbReference type="Proteomes" id="UP001595962">
    <property type="component" value="Unassembled WGS sequence"/>
</dbReference>
<name>A0ABV9JR15_9GAMM</name>
<reference evidence="2" key="1">
    <citation type="journal article" date="2019" name="Int. J. Syst. Evol. Microbiol.">
        <title>The Global Catalogue of Microorganisms (GCM) 10K type strain sequencing project: providing services to taxonomists for standard genome sequencing and annotation.</title>
        <authorList>
            <consortium name="The Broad Institute Genomics Platform"/>
            <consortium name="The Broad Institute Genome Sequencing Center for Infectious Disease"/>
            <person name="Wu L."/>
            <person name="Ma J."/>
        </authorList>
    </citation>
    <scope>NUCLEOTIDE SEQUENCE [LARGE SCALE GENOMIC DNA]</scope>
    <source>
        <strain evidence="2">DT28</strain>
    </source>
</reference>
<dbReference type="RefSeq" id="WP_377336021.1">
    <property type="nucleotide sequence ID" value="NZ_JBHSGB010000017.1"/>
</dbReference>
<keyword evidence="2" id="KW-1185">Reference proteome</keyword>
<dbReference type="EMBL" id="JBHSGB010000017">
    <property type="protein sequence ID" value="MFC4656706.1"/>
    <property type="molecule type" value="Genomic_DNA"/>
</dbReference>
<accession>A0ABV9JR15</accession>
<sequence length="222" mass="25780">MSTSHSRAHLPDNPTLKEINWYKKQINWGELPPFYHMVAQSLGESEGVLTHGFDNAIRRISDKRNWNLQALGGFIDNSNIIHCENKPRIALHQVFTDRGFELQACCYAKETQIDQYVKGNKLLDFYVWDPHTMKIILRINQMHKFVDYYFEYGDDADRALIIHAHKTVMDLIQHLKTVVDVVKVDGTSIQQYYEIQQRKLGSADPDELKLAAIKAGMTEFRK</sequence>
<protein>
    <recommendedName>
        <fullName evidence="3">YqaJ viral recombinase domain-containing protein</fullName>
    </recommendedName>
</protein>
<comment type="caution">
    <text evidence="1">The sequence shown here is derived from an EMBL/GenBank/DDBJ whole genome shotgun (WGS) entry which is preliminary data.</text>
</comment>
<proteinExistence type="predicted"/>
<organism evidence="1 2">
    <name type="scientific">Rheinheimera marina</name>
    <dbReference type="NCBI Taxonomy" id="1774958"/>
    <lineage>
        <taxon>Bacteria</taxon>
        <taxon>Pseudomonadati</taxon>
        <taxon>Pseudomonadota</taxon>
        <taxon>Gammaproteobacteria</taxon>
        <taxon>Chromatiales</taxon>
        <taxon>Chromatiaceae</taxon>
        <taxon>Rheinheimera</taxon>
    </lineage>
</organism>
<evidence type="ECO:0008006" key="3">
    <source>
        <dbReference type="Google" id="ProtNLM"/>
    </source>
</evidence>
<evidence type="ECO:0000313" key="1">
    <source>
        <dbReference type="EMBL" id="MFC4656706.1"/>
    </source>
</evidence>
<gene>
    <name evidence="1" type="ORF">ACFO3I_16930</name>
</gene>